<dbReference type="OrthoDB" id="648973at2759"/>
<organism evidence="2 3">
    <name type="scientific">Carex littledalei</name>
    <dbReference type="NCBI Taxonomy" id="544730"/>
    <lineage>
        <taxon>Eukaryota</taxon>
        <taxon>Viridiplantae</taxon>
        <taxon>Streptophyta</taxon>
        <taxon>Embryophyta</taxon>
        <taxon>Tracheophyta</taxon>
        <taxon>Spermatophyta</taxon>
        <taxon>Magnoliopsida</taxon>
        <taxon>Liliopsida</taxon>
        <taxon>Poales</taxon>
        <taxon>Cyperaceae</taxon>
        <taxon>Cyperoideae</taxon>
        <taxon>Cariceae</taxon>
        <taxon>Carex</taxon>
        <taxon>Carex subgen. Euthyceras</taxon>
    </lineage>
</organism>
<keyword evidence="3" id="KW-1185">Reference proteome</keyword>
<feature type="domain" description="NB-ARC" evidence="1">
    <location>
        <begin position="181"/>
        <end position="320"/>
    </location>
</feature>
<name>A0A833VXM3_9POAL</name>
<dbReference type="Gene3D" id="3.40.50.300">
    <property type="entry name" value="P-loop containing nucleotide triphosphate hydrolases"/>
    <property type="match status" value="1"/>
</dbReference>
<dbReference type="InterPro" id="IPR027417">
    <property type="entry name" value="P-loop_NTPase"/>
</dbReference>
<dbReference type="SUPFAM" id="SSF52540">
    <property type="entry name" value="P-loop containing nucleoside triphosphate hydrolases"/>
    <property type="match status" value="1"/>
</dbReference>
<dbReference type="PRINTS" id="PR00364">
    <property type="entry name" value="DISEASERSIST"/>
</dbReference>
<sequence>MGGTTSMFYSGAVEAAAGTIVSGAVSSITSGYEMQEGLDVTLYSLQQEVIKIQSAIDAARGRRITNQKLLEWLAQLINAAFLGEYYHRTFNNQSSLPPMIAGTEGTSNLLIYPTSHAAKRQRTIRTLLFGNNEHRELHDVLKMLKSIDMCAFLLMVNALPERPMKRYLYMEPTRLLNRDKERDQVMKFLFEPSMAGENNVDILPIVGSGGVGKTTLALHCFYDPKVQNHFSLKIYISSSDISHPNNRGFPRIFEQILERCNSTDITNYDENTLLAMLKQNLSSERLLLVMDSVWRLDSMVWNALLGCLRCGKQGSKVIFASDIFYHTKYSDIFNNTQHKNIRDAGTVKPIMLDGFSEDEYMLFFREHAFGSADPEDHPELAKIGGEIAKKMNGSIWGAKILGEFLRDNLNAPFWSIFLRDGFLRTELLPRKNLWPVVKTISHLLLPKHLELECLVTLTESSGVLPLCNEVKSFRELMVLGPKYCTPVIKKGTNYGVQFLVAKHFNLHECIVFIARCKPIGDESKILLRDSLWVDIDDQ</sequence>
<dbReference type="PANTHER" id="PTHR33377">
    <property type="entry name" value="OS10G0134700 PROTEIN-RELATED"/>
    <property type="match status" value="1"/>
</dbReference>
<evidence type="ECO:0000313" key="2">
    <source>
        <dbReference type="EMBL" id="KAF3336734.1"/>
    </source>
</evidence>
<proteinExistence type="predicted"/>
<dbReference type="EMBL" id="SWLB01000007">
    <property type="protein sequence ID" value="KAF3336734.1"/>
    <property type="molecule type" value="Genomic_DNA"/>
</dbReference>
<accession>A0A833VXM3</accession>
<comment type="caution">
    <text evidence="2">The sequence shown here is derived from an EMBL/GenBank/DDBJ whole genome shotgun (WGS) entry which is preliminary data.</text>
</comment>
<gene>
    <name evidence="2" type="ORF">FCM35_KLT19320</name>
</gene>
<dbReference type="AlphaFoldDB" id="A0A833VXM3"/>
<evidence type="ECO:0000313" key="3">
    <source>
        <dbReference type="Proteomes" id="UP000623129"/>
    </source>
</evidence>
<dbReference type="GO" id="GO:0043531">
    <property type="term" value="F:ADP binding"/>
    <property type="evidence" value="ECO:0007669"/>
    <property type="project" value="InterPro"/>
</dbReference>
<dbReference type="Proteomes" id="UP000623129">
    <property type="component" value="Unassembled WGS sequence"/>
</dbReference>
<dbReference type="InterPro" id="IPR002182">
    <property type="entry name" value="NB-ARC"/>
</dbReference>
<protein>
    <submittedName>
        <fullName evidence="2">Disease resistance protein RGA2-like protein</fullName>
    </submittedName>
</protein>
<dbReference type="Pfam" id="PF00931">
    <property type="entry name" value="NB-ARC"/>
    <property type="match status" value="1"/>
</dbReference>
<reference evidence="2" key="1">
    <citation type="submission" date="2020-01" db="EMBL/GenBank/DDBJ databases">
        <title>Genome sequence of Kobresia littledalei, the first chromosome-level genome in the family Cyperaceae.</title>
        <authorList>
            <person name="Qu G."/>
        </authorList>
    </citation>
    <scope>NUCLEOTIDE SEQUENCE</scope>
    <source>
        <strain evidence="2">C.B.Clarke</strain>
        <tissue evidence="2">Leaf</tissue>
    </source>
</reference>
<evidence type="ECO:0000259" key="1">
    <source>
        <dbReference type="Pfam" id="PF00931"/>
    </source>
</evidence>
<dbReference type="PANTHER" id="PTHR33377:SF62">
    <property type="entry name" value="OS10G0133166 PROTEIN"/>
    <property type="match status" value="1"/>
</dbReference>